<evidence type="ECO:0000313" key="2">
    <source>
        <dbReference type="Proteomes" id="UP000295493"/>
    </source>
</evidence>
<dbReference type="AlphaFoldDB" id="A0A4R6FQI6"/>
<comment type="caution">
    <text evidence="1">The sequence shown here is derived from an EMBL/GenBank/DDBJ whole genome shotgun (WGS) entry which is preliminary data.</text>
</comment>
<name>A0A4R6FQI6_9SPHN</name>
<accession>A0A4R6FQI6</accession>
<proteinExistence type="predicted"/>
<organism evidence="1 2">
    <name type="scientific">Stakelama pacifica</name>
    <dbReference type="NCBI Taxonomy" id="517720"/>
    <lineage>
        <taxon>Bacteria</taxon>
        <taxon>Pseudomonadati</taxon>
        <taxon>Pseudomonadota</taxon>
        <taxon>Alphaproteobacteria</taxon>
        <taxon>Sphingomonadales</taxon>
        <taxon>Sphingomonadaceae</taxon>
        <taxon>Stakelama</taxon>
    </lineage>
</organism>
<dbReference type="RefSeq" id="WP_162848814.1">
    <property type="nucleotide sequence ID" value="NZ_BMLU01000005.1"/>
</dbReference>
<dbReference type="Proteomes" id="UP000295493">
    <property type="component" value="Unassembled WGS sequence"/>
</dbReference>
<evidence type="ECO:0000313" key="1">
    <source>
        <dbReference type="EMBL" id="TDN82985.1"/>
    </source>
</evidence>
<dbReference type="EMBL" id="SNWD01000005">
    <property type="protein sequence ID" value="TDN82985.1"/>
    <property type="molecule type" value="Genomic_DNA"/>
</dbReference>
<reference evidence="1 2" key="1">
    <citation type="submission" date="2019-03" db="EMBL/GenBank/DDBJ databases">
        <title>Genomic Encyclopedia of Type Strains, Phase IV (KMG-IV): sequencing the most valuable type-strain genomes for metagenomic binning, comparative biology and taxonomic classification.</title>
        <authorList>
            <person name="Goeker M."/>
        </authorList>
    </citation>
    <scope>NUCLEOTIDE SEQUENCE [LARGE SCALE GENOMIC DNA]</scope>
    <source>
        <strain evidence="1 2">DSM 25059</strain>
    </source>
</reference>
<sequence length="50" mass="5847">MARNDRPANDLNAIERVALRLVCLAVLYPSLRPLIYPISAWLKWRVERRG</sequence>
<protein>
    <submittedName>
        <fullName evidence="1">Uncharacterized protein</fullName>
    </submittedName>
</protein>
<keyword evidence="2" id="KW-1185">Reference proteome</keyword>
<gene>
    <name evidence="1" type="ORF">EV664_105183</name>
</gene>